<evidence type="ECO:0000259" key="1">
    <source>
        <dbReference type="Pfam" id="PF01593"/>
    </source>
</evidence>
<accession>A0A8K0JNZ0</accession>
<feature type="domain" description="Amine oxidase" evidence="1">
    <location>
        <begin position="16"/>
        <end position="311"/>
    </location>
</feature>
<dbReference type="SUPFAM" id="SSF51971">
    <property type="entry name" value="Nucleotide-binding domain"/>
    <property type="match status" value="1"/>
</dbReference>
<reference evidence="2" key="1">
    <citation type="submission" date="2020-04" db="EMBL/GenBank/DDBJ databases">
        <title>Analysis of mating type loci in Filobasidium floriforme.</title>
        <authorList>
            <person name="Nowrousian M."/>
        </authorList>
    </citation>
    <scope>NUCLEOTIDE SEQUENCE</scope>
    <source>
        <strain evidence="2">CBS 6242</strain>
    </source>
</reference>
<dbReference type="AlphaFoldDB" id="A0A8K0JNZ0"/>
<evidence type="ECO:0000313" key="2">
    <source>
        <dbReference type="EMBL" id="KAG7531050.1"/>
    </source>
</evidence>
<dbReference type="GO" id="GO:0016491">
    <property type="term" value="F:oxidoreductase activity"/>
    <property type="evidence" value="ECO:0007669"/>
    <property type="project" value="InterPro"/>
</dbReference>
<dbReference type="Proteomes" id="UP000812966">
    <property type="component" value="Unassembled WGS sequence"/>
</dbReference>
<keyword evidence="3" id="KW-1185">Reference proteome</keyword>
<dbReference type="EMBL" id="JABELV010000100">
    <property type="protein sequence ID" value="KAG7531050.1"/>
    <property type="molecule type" value="Genomic_DNA"/>
</dbReference>
<proteinExistence type="predicted"/>
<organism evidence="2 3">
    <name type="scientific">Filobasidium floriforme</name>
    <dbReference type="NCBI Taxonomy" id="5210"/>
    <lineage>
        <taxon>Eukaryota</taxon>
        <taxon>Fungi</taxon>
        <taxon>Dikarya</taxon>
        <taxon>Basidiomycota</taxon>
        <taxon>Agaricomycotina</taxon>
        <taxon>Tremellomycetes</taxon>
        <taxon>Filobasidiales</taxon>
        <taxon>Filobasidiaceae</taxon>
        <taxon>Filobasidium</taxon>
    </lineage>
</organism>
<dbReference type="PANTHER" id="PTHR43734">
    <property type="entry name" value="PHYTOENE DESATURASE"/>
    <property type="match status" value="1"/>
</dbReference>
<dbReference type="Pfam" id="PF01593">
    <property type="entry name" value="Amino_oxidase"/>
    <property type="match status" value="1"/>
</dbReference>
<comment type="caution">
    <text evidence="2">The sequence shown here is derived from an EMBL/GenBank/DDBJ whole genome shotgun (WGS) entry which is preliminary data.</text>
</comment>
<dbReference type="Gene3D" id="3.50.50.60">
    <property type="entry name" value="FAD/NAD(P)-binding domain"/>
    <property type="match status" value="1"/>
</dbReference>
<dbReference type="PANTHER" id="PTHR43734:SF4">
    <property type="entry name" value="AMINE OXIDASE DOMAIN-CONTAINING PROTEIN"/>
    <property type="match status" value="1"/>
</dbReference>
<sequence>MPDRHVQVLVIGTGPTGLGAATRLEQLQLPQSYLVVGQEDVAGGLAGTDETSEGFLFDYGGHVIFSHYAYFDDTINKALPKEDDWYEHQRVSYIRSGSAWVPYPYQNNISQLPQSEQLVALDGLLEAAELRAATPTVKPVTFEQWIDRNLGKGIGEMFMHPYNFKVWGVRTSEMQCKWLGERVAAPNLKVVIKNAITRTPAGNWGPNATFRFPARGGTGGIWKAVAEMIPREKIQVGRVVSVDPVHKLAKMGNGETIAYDKLVSTMNVDHFVDIVQVSSEADKEKLRMVKQATQELVYSNTIVIGLGMRGQRPERIGDKCWLYFPEDNTPFYRATIFSNYSPHNCPAQDKVLPTLRLANGSAPASTEPSSGPYWSLMLEVCQSAQRPQNMDTILEETILGALATDLLRPGDEIVSTYVRRFEHGYPTPSLGRDAALGRILPVLKDDFDIWSRGRFGSWKYEAGNQDHSFMLGVEAVDSAVFGTPEMTLNETDWVNGRRNVERRLQ</sequence>
<dbReference type="InterPro" id="IPR002937">
    <property type="entry name" value="Amino_oxidase"/>
</dbReference>
<evidence type="ECO:0000313" key="3">
    <source>
        <dbReference type="Proteomes" id="UP000812966"/>
    </source>
</evidence>
<protein>
    <recommendedName>
        <fullName evidence="1">Amine oxidase domain-containing protein</fullName>
    </recommendedName>
</protein>
<dbReference type="InterPro" id="IPR036188">
    <property type="entry name" value="FAD/NAD-bd_sf"/>
</dbReference>
<gene>
    <name evidence="2" type="ORF">FFLO_04605</name>
</gene>
<name>A0A8K0JNZ0_9TREE</name>